<keyword evidence="1" id="KW-0175">Coiled coil</keyword>
<dbReference type="InterPro" id="IPR007060">
    <property type="entry name" value="FtsL/DivIC"/>
</dbReference>
<evidence type="ECO:0000256" key="3">
    <source>
        <dbReference type="SAM" id="Phobius"/>
    </source>
</evidence>
<name>A0A3L7JMI2_9BACI</name>
<sequence>MGAKKRKVTSMQNSYVQQHEQKTQAASRQRKLLIRRLSLFAIVAAATAWFLITSLISQGSKLEEKKAERAKVEKQLAQLKKKESILKDQVVKLNDDDYIAKLARSQYFLSEKGEIIFHIPESKEDKDKE</sequence>
<feature type="compositionally biased region" description="Polar residues" evidence="2">
    <location>
        <begin position="9"/>
        <end position="23"/>
    </location>
</feature>
<evidence type="ECO:0000256" key="2">
    <source>
        <dbReference type="SAM" id="MobiDB-lite"/>
    </source>
</evidence>
<comment type="caution">
    <text evidence="4">The sequence shown here is derived from an EMBL/GenBank/DDBJ whole genome shotgun (WGS) entry which is preliminary data.</text>
</comment>
<keyword evidence="5" id="KW-1185">Reference proteome</keyword>
<accession>A0A3L7JMI2</accession>
<dbReference type="RefSeq" id="WP_121682505.1">
    <property type="nucleotide sequence ID" value="NZ_RCVZ01000021.1"/>
</dbReference>
<dbReference type="Pfam" id="PF04977">
    <property type="entry name" value="DivIC"/>
    <property type="match status" value="1"/>
</dbReference>
<keyword evidence="3" id="KW-0812">Transmembrane</keyword>
<evidence type="ECO:0000313" key="4">
    <source>
        <dbReference type="EMBL" id="RLQ91680.1"/>
    </source>
</evidence>
<proteinExistence type="predicted"/>
<feature type="region of interest" description="Disordered" evidence="2">
    <location>
        <begin position="1"/>
        <end position="23"/>
    </location>
</feature>
<evidence type="ECO:0000256" key="1">
    <source>
        <dbReference type="SAM" id="Coils"/>
    </source>
</evidence>
<protein>
    <submittedName>
        <fullName evidence="4">Septum formation initiator family protein</fullName>
    </submittedName>
</protein>
<dbReference type="Proteomes" id="UP000276770">
    <property type="component" value="Unassembled WGS sequence"/>
</dbReference>
<dbReference type="GO" id="GO:0051301">
    <property type="term" value="P:cell division"/>
    <property type="evidence" value="ECO:0007669"/>
    <property type="project" value="InterPro"/>
</dbReference>
<gene>
    <name evidence="4" type="ORF">D9X91_20420</name>
</gene>
<dbReference type="EMBL" id="RCVZ01000021">
    <property type="protein sequence ID" value="RLQ91680.1"/>
    <property type="molecule type" value="Genomic_DNA"/>
</dbReference>
<keyword evidence="3" id="KW-0472">Membrane</keyword>
<keyword evidence="3" id="KW-1133">Transmembrane helix</keyword>
<feature type="transmembrane region" description="Helical" evidence="3">
    <location>
        <begin position="37"/>
        <end position="56"/>
    </location>
</feature>
<feature type="coiled-coil region" evidence="1">
    <location>
        <begin position="62"/>
        <end position="96"/>
    </location>
</feature>
<dbReference type="OrthoDB" id="2991180at2"/>
<organism evidence="4 5">
    <name type="scientific">Falsibacillus albus</name>
    <dbReference type="NCBI Taxonomy" id="2478915"/>
    <lineage>
        <taxon>Bacteria</taxon>
        <taxon>Bacillati</taxon>
        <taxon>Bacillota</taxon>
        <taxon>Bacilli</taxon>
        <taxon>Bacillales</taxon>
        <taxon>Bacillaceae</taxon>
        <taxon>Falsibacillus</taxon>
    </lineage>
</organism>
<reference evidence="4 5" key="1">
    <citation type="submission" date="2018-10" db="EMBL/GenBank/DDBJ databases">
        <title>Falsibacillus sp. genome draft.</title>
        <authorList>
            <person name="Shi S."/>
        </authorList>
    </citation>
    <scope>NUCLEOTIDE SEQUENCE [LARGE SCALE GENOMIC DNA]</scope>
    <source>
        <strain evidence="4 5">GY 10110</strain>
    </source>
</reference>
<dbReference type="PANTHER" id="PTHR40027:SF1">
    <property type="entry name" value="CELL DIVISION PROTEIN DIVIC"/>
    <property type="match status" value="1"/>
</dbReference>
<dbReference type="PANTHER" id="PTHR40027">
    <property type="entry name" value="CELL DIVISION PROTEIN DIVIC"/>
    <property type="match status" value="1"/>
</dbReference>
<dbReference type="InterPro" id="IPR039076">
    <property type="entry name" value="DivIC"/>
</dbReference>
<dbReference type="AlphaFoldDB" id="A0A3L7JMI2"/>
<evidence type="ECO:0000313" key="5">
    <source>
        <dbReference type="Proteomes" id="UP000276770"/>
    </source>
</evidence>